<dbReference type="AlphaFoldDB" id="A0A6P3YHJ7"/>
<dbReference type="GO" id="GO:0005737">
    <property type="term" value="C:cytoplasm"/>
    <property type="evidence" value="ECO:0007669"/>
    <property type="project" value="TreeGrafter"/>
</dbReference>
<dbReference type="CTD" id="40659"/>
<sequence length="993" mass="111094">MFLTIFYMMATFLKSRSTSILRKYFHTIFKRENDSSILLYSKLPRYVSPTEDIPKEGIQSAFNDNILTPSEYEKYFIKVPRLGELLFQEGNIKLYTICPQQQIGISGWLACEKFLFPFCGNGSCQILSASDNMHILVEAAFGAREVQASTIAAKLEDYGLITAWTANPDSIDFILETDIDHITNFMIAIVGEQYYINNRVSFTCIQSVAVSGRPCSYNIEDPNSSSTANAVNAMQIDWDTYVEKLMALSEAAQEASRKQIPQKITGYDVYPQNEETDAEKTLPTTPVESVKKSIDLNDTENDTETSETSHLRSTTDDRKKHDLESSVTPINASAPSKEAHTASSVTKGPGASAIAQSYDAMKRKDNILSSTSNEISTKDTYQSKSTVETRNLQAPFTLKGDEKSSGIVKPPNVVIYADSPDAINNVKTVLGKALDPDRYIIYALSRETACSNVWIDQVALVVICGNVDSEVKIQLVEYVVRGGKLLALCSDMLHTLLPSFKTAEVRESELVYFSYGKWKHMRMMHHIFCYHASPVRARFSQDQEDIRAPGLNPPASTSVKDKKGNSHSFNVKVLGTEETWHNPSILLATLASSGGKVVFSQIHLEVDPTQYEYEEDKFKALKESNAARLEIISDLLSTHLGMQTSQSAAQADVQTYTPAYFLGRYEDKIELLKKLKPKMQPFDLLKMSRLSIQFCSKFNELQRIAPSASCLPILIHGCPDNFSTTKYFERLDTKKMGRLVIYADVLTSSMHVTDCTSLEHGLAVIPRQQTEGQGRSGNLWLSPIGCTMFTLQMHLDMNSVIGGCISLIQHYVAVAIVHAIRSKPGYENINLRLKWPNDIYIGNSKIGGLLVKTKIDSTKCICDIGAGINLSNSKPTLCINTAIQDYNQKHGTNLLTFSYEEFVAEVFNCIEYLVDRTVYPEDTKFFYELYYKYWLHEDSHVTVVKQSGETENVVIKGIDGFGYLLVEDGKGKRFSLHPDGNTFDLLKGLISPK</sequence>
<evidence type="ECO:0000256" key="1">
    <source>
        <dbReference type="ARBA" id="ARBA00009934"/>
    </source>
</evidence>
<keyword evidence="2 6" id="KW-0436">Ligase</keyword>
<organism evidence="5 6">
    <name type="scientific">Dinoponera quadriceps</name>
    <name type="common">South American ant</name>
    <dbReference type="NCBI Taxonomy" id="609295"/>
    <lineage>
        <taxon>Eukaryota</taxon>
        <taxon>Metazoa</taxon>
        <taxon>Ecdysozoa</taxon>
        <taxon>Arthropoda</taxon>
        <taxon>Hexapoda</taxon>
        <taxon>Insecta</taxon>
        <taxon>Pterygota</taxon>
        <taxon>Neoptera</taxon>
        <taxon>Endopterygota</taxon>
        <taxon>Hymenoptera</taxon>
        <taxon>Apocrita</taxon>
        <taxon>Aculeata</taxon>
        <taxon>Formicoidea</taxon>
        <taxon>Formicidae</taxon>
        <taxon>Ponerinae</taxon>
        <taxon>Ponerini</taxon>
        <taxon>Dinoponera</taxon>
    </lineage>
</organism>
<evidence type="ECO:0000256" key="2">
    <source>
        <dbReference type="ARBA" id="ARBA00022598"/>
    </source>
</evidence>
<dbReference type="RefSeq" id="XP_014489287.1">
    <property type="nucleotide sequence ID" value="XM_014633801.1"/>
</dbReference>
<comment type="similarity">
    <text evidence="1">Belongs to the biotin--protein ligase family.</text>
</comment>
<dbReference type="NCBIfam" id="TIGR00121">
    <property type="entry name" value="birA_ligase"/>
    <property type="match status" value="1"/>
</dbReference>
<dbReference type="OrthoDB" id="10250105at2759"/>
<dbReference type="PROSITE" id="PS51733">
    <property type="entry name" value="BPL_LPL_CATALYTIC"/>
    <property type="match status" value="1"/>
</dbReference>
<proteinExistence type="inferred from homology"/>
<evidence type="ECO:0000313" key="6">
    <source>
        <dbReference type="RefSeq" id="XP_014489287.1"/>
    </source>
</evidence>
<dbReference type="GO" id="GO:0004077">
    <property type="term" value="F:biotin--[biotin carboxyl-carrier protein] ligase activity"/>
    <property type="evidence" value="ECO:0007669"/>
    <property type="project" value="InterPro"/>
</dbReference>
<dbReference type="GeneID" id="106752243"/>
<feature type="region of interest" description="Disordered" evidence="3">
    <location>
        <begin position="274"/>
        <end position="350"/>
    </location>
</feature>
<feature type="compositionally biased region" description="Polar residues" evidence="3">
    <location>
        <begin position="325"/>
        <end position="334"/>
    </location>
</feature>
<dbReference type="PANTHER" id="PTHR12835:SF5">
    <property type="entry name" value="BIOTIN--PROTEIN LIGASE"/>
    <property type="match status" value="1"/>
</dbReference>
<dbReference type="KEGG" id="dqu:106752243"/>
<reference evidence="6" key="1">
    <citation type="submission" date="2025-08" db="UniProtKB">
        <authorList>
            <consortium name="RefSeq"/>
        </authorList>
    </citation>
    <scope>IDENTIFICATION</scope>
</reference>
<dbReference type="Proteomes" id="UP000515204">
    <property type="component" value="Unplaced"/>
</dbReference>
<dbReference type="Pfam" id="PF03099">
    <property type="entry name" value="BPL_LplA_LipB"/>
    <property type="match status" value="1"/>
</dbReference>
<dbReference type="InterPro" id="IPR045864">
    <property type="entry name" value="aa-tRNA-synth_II/BPL/LPL"/>
</dbReference>
<dbReference type="InterPro" id="IPR004143">
    <property type="entry name" value="BPL_LPL_catalytic"/>
</dbReference>
<protein>
    <submittedName>
        <fullName evidence="6">Biotin--protein ligase isoform X1</fullName>
    </submittedName>
</protein>
<feature type="compositionally biased region" description="Basic and acidic residues" evidence="3">
    <location>
        <begin position="307"/>
        <end position="324"/>
    </location>
</feature>
<dbReference type="PANTHER" id="PTHR12835">
    <property type="entry name" value="BIOTIN PROTEIN LIGASE"/>
    <property type="match status" value="1"/>
</dbReference>
<keyword evidence="5" id="KW-1185">Reference proteome</keyword>
<dbReference type="SUPFAM" id="SSF55681">
    <property type="entry name" value="Class II aaRS and biotin synthetases"/>
    <property type="match status" value="1"/>
</dbReference>
<evidence type="ECO:0000313" key="5">
    <source>
        <dbReference type="Proteomes" id="UP000515204"/>
    </source>
</evidence>
<gene>
    <name evidence="6" type="primary">LOC106752243</name>
</gene>
<evidence type="ECO:0000256" key="3">
    <source>
        <dbReference type="SAM" id="MobiDB-lite"/>
    </source>
</evidence>
<name>A0A6P3YHJ7_DINQU</name>
<feature type="domain" description="BPL/LPL catalytic" evidence="4">
    <location>
        <begin position="731"/>
        <end position="918"/>
    </location>
</feature>
<dbReference type="Gene3D" id="3.30.930.10">
    <property type="entry name" value="Bira Bifunctional Protein, Domain 2"/>
    <property type="match status" value="1"/>
</dbReference>
<dbReference type="InterPro" id="IPR004408">
    <property type="entry name" value="Biotin_CoA_COase_ligase"/>
</dbReference>
<accession>A0A6P3YHJ7</accession>
<evidence type="ECO:0000259" key="4">
    <source>
        <dbReference type="PROSITE" id="PS51733"/>
    </source>
</evidence>